<dbReference type="GO" id="GO:0000917">
    <property type="term" value="P:division septum assembly"/>
    <property type="evidence" value="ECO:0007669"/>
    <property type="project" value="TreeGrafter"/>
</dbReference>
<evidence type="ECO:0000256" key="7">
    <source>
        <dbReference type="ARBA" id="ARBA00023306"/>
    </source>
</evidence>
<keyword evidence="7 8" id="KW-0131">Cell cycle</keyword>
<name>A0AAE3G6J5_9GAMM</name>
<gene>
    <name evidence="8" type="primary">zipA</name>
    <name evidence="13" type="ORF">J2T57_001910</name>
</gene>
<dbReference type="GO" id="GO:0005886">
    <property type="term" value="C:plasma membrane"/>
    <property type="evidence" value="ECO:0007669"/>
    <property type="project" value="UniProtKB-SubCell"/>
</dbReference>
<evidence type="ECO:0000313" key="13">
    <source>
        <dbReference type="EMBL" id="MCP1674772.1"/>
    </source>
</evidence>
<keyword evidence="14" id="KW-1185">Reference proteome</keyword>
<evidence type="ECO:0000256" key="2">
    <source>
        <dbReference type="ARBA" id="ARBA00022519"/>
    </source>
</evidence>
<dbReference type="EMBL" id="JALJXV010000004">
    <property type="protein sequence ID" value="MCP1674772.1"/>
    <property type="molecule type" value="Genomic_DNA"/>
</dbReference>
<evidence type="ECO:0000256" key="10">
    <source>
        <dbReference type="SAM" id="Coils"/>
    </source>
</evidence>
<dbReference type="SUPFAM" id="SSF64383">
    <property type="entry name" value="Cell-division protein ZipA, C-terminal domain"/>
    <property type="match status" value="1"/>
</dbReference>
<evidence type="ECO:0000256" key="6">
    <source>
        <dbReference type="ARBA" id="ARBA00023136"/>
    </source>
</evidence>
<dbReference type="Pfam" id="PF04354">
    <property type="entry name" value="ZipA_C"/>
    <property type="match status" value="1"/>
</dbReference>
<evidence type="ECO:0000259" key="12">
    <source>
        <dbReference type="SMART" id="SM00771"/>
    </source>
</evidence>
<feature type="transmembrane region" description="Helical" evidence="8">
    <location>
        <begin position="6"/>
        <end position="23"/>
    </location>
</feature>
<keyword evidence="3 8" id="KW-0132">Cell division</keyword>
<organism evidence="13 14">
    <name type="scientific">Natronocella acetinitrilica</name>
    <dbReference type="NCBI Taxonomy" id="414046"/>
    <lineage>
        <taxon>Bacteria</taxon>
        <taxon>Pseudomonadati</taxon>
        <taxon>Pseudomonadota</taxon>
        <taxon>Gammaproteobacteria</taxon>
        <taxon>Chromatiales</taxon>
        <taxon>Ectothiorhodospiraceae</taxon>
        <taxon>Natronocella</taxon>
    </lineage>
</organism>
<keyword evidence="4 8" id="KW-0812">Transmembrane</keyword>
<dbReference type="InterPro" id="IPR011919">
    <property type="entry name" value="Cell_div_ZipA"/>
</dbReference>
<dbReference type="NCBIfam" id="TIGR02205">
    <property type="entry name" value="septum_zipA"/>
    <property type="match status" value="1"/>
</dbReference>
<accession>A0AAE3G6J5</accession>
<comment type="subunit">
    <text evidence="8">Interacts with FtsZ via their C-terminal domains.</text>
</comment>
<evidence type="ECO:0000256" key="3">
    <source>
        <dbReference type="ARBA" id="ARBA00022618"/>
    </source>
</evidence>
<dbReference type="HAMAP" id="MF_00509">
    <property type="entry name" value="ZipA"/>
    <property type="match status" value="1"/>
</dbReference>
<reference evidence="13" key="1">
    <citation type="submission" date="2022-03" db="EMBL/GenBank/DDBJ databases">
        <title>Genomic Encyclopedia of Type Strains, Phase III (KMG-III): the genomes of soil and plant-associated and newly described type strains.</title>
        <authorList>
            <person name="Whitman W."/>
        </authorList>
    </citation>
    <scope>NUCLEOTIDE SEQUENCE</scope>
    <source>
        <strain evidence="13">ANL 6-2</strain>
    </source>
</reference>
<comment type="similarity">
    <text evidence="8 9">Belongs to the ZipA family.</text>
</comment>
<keyword evidence="10" id="KW-0175">Coiled coil</keyword>
<keyword evidence="6 8" id="KW-0472">Membrane</keyword>
<dbReference type="Proteomes" id="UP001205843">
    <property type="component" value="Unassembled WGS sequence"/>
</dbReference>
<feature type="domain" description="ZipA C-terminal FtsZ-binding" evidence="12">
    <location>
        <begin position="197"/>
        <end position="327"/>
    </location>
</feature>
<evidence type="ECO:0000313" key="14">
    <source>
        <dbReference type="Proteomes" id="UP001205843"/>
    </source>
</evidence>
<sequence>MDTLRWILLVLGLLIIGGLYGFYRWQEGRNAKGARVARRRGGRRDRRSDRDVDDALRDLDDLVIDDPDDDLDALSVSPLDDEPAPVARRERKRSPAEEWDADKARADGILSPPRVRHRAAPVESEPLPAEPDLPEWAQAPEQPRPAEVMPEPDPPEPRVAQRDSVIPRPAPRQPMQRDFIAEETLDEDDEVIYQDAGEKIVVLHVTAGEGYCFTGPAVMETARKVGLTFGEQQIFHRYPGGDRRRTPLFGMASMVKPGVFDPQRIDSLETPGLAMFLQLPAPFDGLSAFEEMLETARRIADELDGHVLDGRRCDLTQQAVEHLREELREYRRRAHLAAKRGKVH</sequence>
<evidence type="ECO:0000256" key="8">
    <source>
        <dbReference type="HAMAP-Rule" id="MF_00509"/>
    </source>
</evidence>
<dbReference type="InterPro" id="IPR036765">
    <property type="entry name" value="ZipA_FtsZ-bd_C_sf"/>
</dbReference>
<dbReference type="InterPro" id="IPR007449">
    <property type="entry name" value="ZipA_FtsZ-bd_C"/>
</dbReference>
<comment type="function">
    <text evidence="8 9">Essential cell division protein that stabilizes the FtsZ protofilaments by cross-linking them and that serves as a cytoplasmic membrane anchor for the Z ring. Also required for the recruitment to the septal ring of downstream cell division proteins.</text>
</comment>
<keyword evidence="1 8" id="KW-1003">Cell membrane</keyword>
<feature type="coiled-coil region" evidence="10">
    <location>
        <begin position="313"/>
        <end position="340"/>
    </location>
</feature>
<dbReference type="GO" id="GO:0032153">
    <property type="term" value="C:cell division site"/>
    <property type="evidence" value="ECO:0007669"/>
    <property type="project" value="UniProtKB-UniRule"/>
</dbReference>
<keyword evidence="5 8" id="KW-1133">Transmembrane helix</keyword>
<comment type="caution">
    <text evidence="13">The sequence shown here is derived from an EMBL/GenBank/DDBJ whole genome shotgun (WGS) entry which is preliminary data.</text>
</comment>
<feature type="compositionally biased region" description="Acidic residues" evidence="11">
    <location>
        <begin position="62"/>
        <end position="72"/>
    </location>
</feature>
<dbReference type="AlphaFoldDB" id="A0AAE3G6J5"/>
<protein>
    <recommendedName>
        <fullName evidence="8 9">Cell division protein ZipA</fullName>
    </recommendedName>
</protein>
<comment type="subcellular location">
    <subcellularLocation>
        <location evidence="8">Cell inner membrane</location>
        <topology evidence="8">Single-pass type I membrane protein</topology>
    </subcellularLocation>
    <text evidence="8">Localizes to the Z ring in an FtsZ-dependent manner.</text>
</comment>
<dbReference type="GO" id="GO:0043093">
    <property type="term" value="P:FtsZ-dependent cytokinesis"/>
    <property type="evidence" value="ECO:0007669"/>
    <property type="project" value="UniProtKB-UniRule"/>
</dbReference>
<evidence type="ECO:0000256" key="9">
    <source>
        <dbReference type="RuleBase" id="RU003612"/>
    </source>
</evidence>
<feature type="region of interest" description="Disordered" evidence="11">
    <location>
        <begin position="62"/>
        <end position="172"/>
    </location>
</feature>
<keyword evidence="2 8" id="KW-0997">Cell inner membrane</keyword>
<dbReference type="PANTHER" id="PTHR38685">
    <property type="entry name" value="CELL DIVISION PROTEIN ZIPA"/>
    <property type="match status" value="1"/>
</dbReference>
<dbReference type="Gene3D" id="3.30.1400.10">
    <property type="entry name" value="ZipA, C-terminal FtsZ-binding domain"/>
    <property type="match status" value="1"/>
</dbReference>
<evidence type="ECO:0000256" key="4">
    <source>
        <dbReference type="ARBA" id="ARBA00022692"/>
    </source>
</evidence>
<evidence type="ECO:0000256" key="5">
    <source>
        <dbReference type="ARBA" id="ARBA00022989"/>
    </source>
</evidence>
<dbReference type="SMART" id="SM00771">
    <property type="entry name" value="ZipA_C"/>
    <property type="match status" value="1"/>
</dbReference>
<dbReference type="RefSeq" id="WP_253477158.1">
    <property type="nucleotide sequence ID" value="NZ_JALJXV010000004.1"/>
</dbReference>
<evidence type="ECO:0000256" key="11">
    <source>
        <dbReference type="SAM" id="MobiDB-lite"/>
    </source>
</evidence>
<evidence type="ECO:0000256" key="1">
    <source>
        <dbReference type="ARBA" id="ARBA00022475"/>
    </source>
</evidence>
<dbReference type="PANTHER" id="PTHR38685:SF1">
    <property type="entry name" value="CELL DIVISION PROTEIN ZIPA"/>
    <property type="match status" value="1"/>
</dbReference>
<proteinExistence type="inferred from homology"/>
<feature type="compositionally biased region" description="Basic and acidic residues" evidence="11">
    <location>
        <begin position="93"/>
        <end position="106"/>
    </location>
</feature>